<evidence type="ECO:0000256" key="5">
    <source>
        <dbReference type="SAM" id="MobiDB-lite"/>
    </source>
</evidence>
<evidence type="ECO:0000256" key="1">
    <source>
        <dbReference type="ARBA" id="ARBA00004604"/>
    </source>
</evidence>
<gene>
    <name evidence="6" type="ORF">Cvel_14615</name>
</gene>
<dbReference type="GO" id="GO:0032040">
    <property type="term" value="C:small-subunit processome"/>
    <property type="evidence" value="ECO:0007669"/>
    <property type="project" value="InterPro"/>
</dbReference>
<evidence type="ECO:0000313" key="6">
    <source>
        <dbReference type="EMBL" id="CEM05430.1"/>
    </source>
</evidence>
<feature type="region of interest" description="Disordered" evidence="5">
    <location>
        <begin position="644"/>
        <end position="692"/>
    </location>
</feature>
<name>A0A0G4F255_9ALVE</name>
<feature type="region of interest" description="Disordered" evidence="5">
    <location>
        <begin position="727"/>
        <end position="801"/>
    </location>
</feature>
<keyword evidence="4" id="KW-0175">Coiled coil</keyword>
<organism evidence="6">
    <name type="scientific">Chromera velia CCMP2878</name>
    <dbReference type="NCBI Taxonomy" id="1169474"/>
    <lineage>
        <taxon>Eukaryota</taxon>
        <taxon>Sar</taxon>
        <taxon>Alveolata</taxon>
        <taxon>Colpodellida</taxon>
        <taxon>Chromeraceae</taxon>
        <taxon>Chromera</taxon>
    </lineage>
</organism>
<feature type="region of interest" description="Disordered" evidence="5">
    <location>
        <begin position="300"/>
        <end position="371"/>
    </location>
</feature>
<feature type="compositionally biased region" description="Basic and acidic residues" evidence="5">
    <location>
        <begin position="650"/>
        <end position="690"/>
    </location>
</feature>
<keyword evidence="3" id="KW-0539">Nucleus</keyword>
<reference evidence="6" key="1">
    <citation type="submission" date="2014-11" db="EMBL/GenBank/DDBJ databases">
        <authorList>
            <person name="Otto D Thomas"/>
            <person name="Naeem Raeece"/>
        </authorList>
    </citation>
    <scope>NUCLEOTIDE SEQUENCE</scope>
</reference>
<evidence type="ECO:0000256" key="3">
    <source>
        <dbReference type="ARBA" id="ARBA00023242"/>
    </source>
</evidence>
<feature type="compositionally biased region" description="Acidic residues" evidence="5">
    <location>
        <begin position="1"/>
        <end position="46"/>
    </location>
</feature>
<protein>
    <submittedName>
        <fullName evidence="6">Uncharacterized protein</fullName>
    </submittedName>
</protein>
<feature type="compositionally biased region" description="Basic and acidic residues" evidence="5">
    <location>
        <begin position="489"/>
        <end position="502"/>
    </location>
</feature>
<feature type="compositionally biased region" description="Basic and acidic residues" evidence="5">
    <location>
        <begin position="569"/>
        <end position="589"/>
    </location>
</feature>
<feature type="compositionally biased region" description="Low complexity" evidence="5">
    <location>
        <begin position="513"/>
        <end position="536"/>
    </location>
</feature>
<dbReference type="InterPro" id="IPR006709">
    <property type="entry name" value="SSU_processome_Utp14"/>
</dbReference>
<dbReference type="PhylomeDB" id="A0A0G4F255"/>
<evidence type="ECO:0000256" key="4">
    <source>
        <dbReference type="SAM" id="Coils"/>
    </source>
</evidence>
<feature type="compositionally biased region" description="Low complexity" evidence="5">
    <location>
        <begin position="548"/>
        <end position="560"/>
    </location>
</feature>
<dbReference type="EMBL" id="CDMZ01000050">
    <property type="protein sequence ID" value="CEM05430.1"/>
    <property type="molecule type" value="Genomic_DNA"/>
</dbReference>
<dbReference type="PANTHER" id="PTHR14150">
    <property type="entry name" value="U3 SMALL NUCLEOLAR RNA-ASSOCIATED PROTEIN 14"/>
    <property type="match status" value="1"/>
</dbReference>
<evidence type="ECO:0000256" key="2">
    <source>
        <dbReference type="ARBA" id="ARBA00022553"/>
    </source>
</evidence>
<feature type="compositionally biased region" description="Basic and acidic residues" evidence="5">
    <location>
        <begin position="767"/>
        <end position="791"/>
    </location>
</feature>
<feature type="compositionally biased region" description="Gly residues" evidence="5">
    <location>
        <begin position="464"/>
        <end position="476"/>
    </location>
</feature>
<dbReference type="GO" id="GO:0006364">
    <property type="term" value="P:rRNA processing"/>
    <property type="evidence" value="ECO:0007669"/>
    <property type="project" value="InterPro"/>
</dbReference>
<feature type="coiled-coil region" evidence="4">
    <location>
        <begin position="399"/>
        <end position="426"/>
    </location>
</feature>
<proteinExistence type="predicted"/>
<feature type="compositionally biased region" description="Acidic residues" evidence="5">
    <location>
        <begin position="727"/>
        <end position="736"/>
    </location>
</feature>
<dbReference type="Pfam" id="PF04615">
    <property type="entry name" value="Utp14"/>
    <property type="match status" value="1"/>
</dbReference>
<comment type="subcellular location">
    <subcellularLocation>
        <location evidence="1">Nucleus</location>
        <location evidence="1">Nucleolus</location>
    </subcellularLocation>
</comment>
<accession>A0A0G4F255</accession>
<dbReference type="AlphaFoldDB" id="A0A0G4F255"/>
<feature type="region of interest" description="Disordered" evidence="5">
    <location>
        <begin position="1"/>
        <end position="72"/>
    </location>
</feature>
<dbReference type="PANTHER" id="PTHR14150:SF12">
    <property type="entry name" value="U3 SMALL NUCLEOLAR RNA-ASSOCIATED PROTEIN 14 HOMOLOG A"/>
    <property type="match status" value="1"/>
</dbReference>
<dbReference type="VEuPathDB" id="CryptoDB:Cvel_14615"/>
<feature type="region of interest" description="Disordered" evidence="5">
    <location>
        <begin position="446"/>
        <end position="627"/>
    </location>
</feature>
<feature type="compositionally biased region" description="Basic and acidic residues" evidence="5">
    <location>
        <begin position="737"/>
        <end position="752"/>
    </location>
</feature>
<keyword evidence="2" id="KW-0597">Phosphoprotein</keyword>
<feature type="compositionally biased region" description="Basic and acidic residues" evidence="5">
    <location>
        <begin position="315"/>
        <end position="334"/>
    </location>
</feature>
<sequence length="897" mass="98522">MNFEELEREIEEMEVDEDADDQSEEGSGEGEEDEEDEEDEGGDDEHEDHLRRLAEESEFQVGQTSGVGESADIDDVIEALGTDFQTGNLRHQLEHLKEGKDALDAPLPAYQSRLVNRVLQYEQTKEKNQKKWTAQMQRAHQSEQLVFGQPQEEDLKDRAGGSGKATLAKSFRPVNDFEAEIMEAIEAAGISEETVKGEDALSANPDIQAKIDKSKEAQLRALLVREQQRAKRVNKIKSKTFRKIQRKTESREREKLMETLEAENPELAEKLRKEFEKKRATMRLNRETAARRKWAQMAKRFGGKDMQRTVTEQAQKAHDEKKALDRLAKKRPGELDDMDGSSDEGEAGGSADLSSDEEMTDGTKGKDSSTKATLLLLDEIKQGKEELPEKGILSLPFMRRAIEKQRKDAEEQALEVIEDLQREKSDTKGVSDLSAEEVRRRNRRLLRGVDPTLGGLEEPEGGDEAMGGGEAGGDTEGVGKKQKKRKNRFTAEELERAAKELDDAGLDSRGFLSTSTSAAAPAASSSSSSSSAVPAGTGTGTGGEMEADSGAAAGAELGGHARAKRAKHQRDQEEAEQLERSKKGAEKPGKGGSPRLQARGKGKAKTLNQSGTRGKGPSQDQADDDAAAVASNPWLAYAQGIREGSAAVRAEGKESSSVQEKGRSVPSEGKEKGKGGKSGKIGESRDKAEAVDEETADFLDDIVLDEEGGGVAAAQRKLIRKTFAEGEEGDAVEEFEAELKEKERDEAEKKAAAEAGLPGWGSWHGTGVEEKDRGKRRGQKEGVQKDGVRKETTKHKPRVAVKFNHKFDPKVAKYYVPELPREAGSAELLEMQLRRPTGAEWNASAVHERFVQPKVNVRIGAVVPPLEHAKHLPKKEMDSLLQAWENSKGKRRTKTRL</sequence>
<feature type="compositionally biased region" description="Acidic residues" evidence="5">
    <location>
        <begin position="335"/>
        <end position="346"/>
    </location>
</feature>